<evidence type="ECO:0000313" key="1">
    <source>
        <dbReference type="EMBL" id="JAI05358.1"/>
    </source>
</evidence>
<sequence>MLFRHSFYSKLNVVWHKVWNLRPYIFKSWRTEQSSESIKRHTHTPF</sequence>
<proteinExistence type="predicted"/>
<protein>
    <submittedName>
        <fullName evidence="1">Uncharacterized protein</fullName>
    </submittedName>
</protein>
<dbReference type="EMBL" id="GBXM01003220">
    <property type="protein sequence ID" value="JAI05358.1"/>
    <property type="molecule type" value="Transcribed_RNA"/>
</dbReference>
<reference evidence="1" key="2">
    <citation type="journal article" date="2015" name="Fish Shellfish Immunol.">
        <title>Early steps in the European eel (Anguilla anguilla)-Vibrio vulnificus interaction in the gills: Role of the RtxA13 toxin.</title>
        <authorList>
            <person name="Callol A."/>
            <person name="Pajuelo D."/>
            <person name="Ebbesson L."/>
            <person name="Teles M."/>
            <person name="MacKenzie S."/>
            <person name="Amaro C."/>
        </authorList>
    </citation>
    <scope>NUCLEOTIDE SEQUENCE</scope>
</reference>
<accession>A0A0E9XRJ2</accession>
<dbReference type="AlphaFoldDB" id="A0A0E9XRJ2"/>
<organism evidence="1">
    <name type="scientific">Anguilla anguilla</name>
    <name type="common">European freshwater eel</name>
    <name type="synonym">Muraena anguilla</name>
    <dbReference type="NCBI Taxonomy" id="7936"/>
    <lineage>
        <taxon>Eukaryota</taxon>
        <taxon>Metazoa</taxon>
        <taxon>Chordata</taxon>
        <taxon>Craniata</taxon>
        <taxon>Vertebrata</taxon>
        <taxon>Euteleostomi</taxon>
        <taxon>Actinopterygii</taxon>
        <taxon>Neopterygii</taxon>
        <taxon>Teleostei</taxon>
        <taxon>Anguilliformes</taxon>
        <taxon>Anguillidae</taxon>
        <taxon>Anguilla</taxon>
    </lineage>
</organism>
<reference evidence="1" key="1">
    <citation type="submission" date="2014-11" db="EMBL/GenBank/DDBJ databases">
        <authorList>
            <person name="Amaro Gonzalez C."/>
        </authorList>
    </citation>
    <scope>NUCLEOTIDE SEQUENCE</scope>
</reference>
<name>A0A0E9XRJ2_ANGAN</name>